<keyword evidence="2" id="KW-0813">Transport</keyword>
<keyword evidence="5" id="KW-0808">Transferase</keyword>
<keyword evidence="10" id="KW-1185">Reference proteome</keyword>
<proteinExistence type="predicted"/>
<dbReference type="Proteomes" id="UP000461880">
    <property type="component" value="Unassembled WGS sequence"/>
</dbReference>
<dbReference type="AlphaFoldDB" id="A0A7X2NR68"/>
<dbReference type="GO" id="GO:0009401">
    <property type="term" value="P:phosphoenolpyruvate-dependent sugar phosphotransferase system"/>
    <property type="evidence" value="ECO:0007669"/>
    <property type="project" value="UniProtKB-KW"/>
</dbReference>
<keyword evidence="3" id="KW-0963">Cytoplasm</keyword>
<gene>
    <name evidence="9" type="ORF">FYJ51_02780</name>
</gene>
<dbReference type="Gene3D" id="3.40.35.10">
    <property type="entry name" value="Phosphotransferase system, sorbose subfamily IIB component"/>
    <property type="match status" value="1"/>
</dbReference>
<protein>
    <submittedName>
        <fullName evidence="9">PTS sugar transporter subunit IIB</fullName>
    </submittedName>
</protein>
<evidence type="ECO:0000256" key="3">
    <source>
        <dbReference type="ARBA" id="ARBA00022490"/>
    </source>
</evidence>
<comment type="subcellular location">
    <subcellularLocation>
        <location evidence="1">Cytoplasm</location>
    </subcellularLocation>
</comment>
<evidence type="ECO:0000256" key="5">
    <source>
        <dbReference type="ARBA" id="ARBA00022679"/>
    </source>
</evidence>
<dbReference type="EMBL" id="VUMN01000004">
    <property type="protein sequence ID" value="MSS57826.1"/>
    <property type="molecule type" value="Genomic_DNA"/>
</dbReference>
<evidence type="ECO:0000313" key="10">
    <source>
        <dbReference type="Proteomes" id="UP000461880"/>
    </source>
</evidence>
<evidence type="ECO:0000256" key="1">
    <source>
        <dbReference type="ARBA" id="ARBA00004496"/>
    </source>
</evidence>
<evidence type="ECO:0000256" key="6">
    <source>
        <dbReference type="ARBA" id="ARBA00022683"/>
    </source>
</evidence>
<evidence type="ECO:0000256" key="7">
    <source>
        <dbReference type="ARBA" id="ARBA00022777"/>
    </source>
</evidence>
<dbReference type="InterPro" id="IPR036667">
    <property type="entry name" value="PTS_IIB_sorbose-sp_sf"/>
</dbReference>
<evidence type="ECO:0000256" key="4">
    <source>
        <dbReference type="ARBA" id="ARBA00022597"/>
    </source>
</evidence>
<accession>A0A7X2NR68</accession>
<evidence type="ECO:0000313" key="9">
    <source>
        <dbReference type="EMBL" id="MSS57826.1"/>
    </source>
</evidence>
<dbReference type="GO" id="GO:0016301">
    <property type="term" value="F:kinase activity"/>
    <property type="evidence" value="ECO:0007669"/>
    <property type="project" value="UniProtKB-KW"/>
</dbReference>
<evidence type="ECO:0000256" key="2">
    <source>
        <dbReference type="ARBA" id="ARBA00022448"/>
    </source>
</evidence>
<dbReference type="PROSITE" id="PS51101">
    <property type="entry name" value="PTS_EIIB_TYPE_4"/>
    <property type="match status" value="1"/>
</dbReference>
<sequence>MIDMIRVDSRGVHGQVMTQWVPKFNTKNIVFVDNKTSTDDFMSEVIKMAIAQRKVSGVICSVDDAVKNQEKYSGLNSAMVVFQHIDNLYDAYKKGFKMSSVNIGTIGGGPGRKVVAPQVSLNSEEVSQLKEMNDNGVEVYFQTTPDYSKLSFADILAAFNK</sequence>
<dbReference type="Pfam" id="PF03830">
    <property type="entry name" value="PTSIIB_sorb"/>
    <property type="match status" value="1"/>
</dbReference>
<feature type="domain" description="PTS EIIB type-4" evidence="8">
    <location>
        <begin position="1"/>
        <end position="161"/>
    </location>
</feature>
<keyword evidence="7" id="KW-0418">Kinase</keyword>
<dbReference type="GO" id="GO:0005737">
    <property type="term" value="C:cytoplasm"/>
    <property type="evidence" value="ECO:0007669"/>
    <property type="project" value="UniProtKB-SubCell"/>
</dbReference>
<keyword evidence="6" id="KW-0598">Phosphotransferase system</keyword>
<dbReference type="InterPro" id="IPR004720">
    <property type="entry name" value="PTS_IIB_sorbose-sp"/>
</dbReference>
<name>A0A7X2NR68_9FIRM</name>
<evidence type="ECO:0000259" key="8">
    <source>
        <dbReference type="PROSITE" id="PS51101"/>
    </source>
</evidence>
<dbReference type="GO" id="GO:0008982">
    <property type="term" value="F:protein-N(PI)-phosphohistidine-sugar phosphotransferase activity"/>
    <property type="evidence" value="ECO:0007669"/>
    <property type="project" value="InterPro"/>
</dbReference>
<comment type="caution">
    <text evidence="9">The sequence shown here is derived from an EMBL/GenBank/DDBJ whole genome shotgun (WGS) entry which is preliminary data.</text>
</comment>
<keyword evidence="4 9" id="KW-0762">Sugar transport</keyword>
<dbReference type="SUPFAM" id="SSF52728">
    <property type="entry name" value="PTS IIb component"/>
    <property type="match status" value="1"/>
</dbReference>
<reference evidence="9 10" key="1">
    <citation type="submission" date="2019-08" db="EMBL/GenBank/DDBJ databases">
        <title>In-depth cultivation of the pig gut microbiome towards novel bacterial diversity and tailored functional studies.</title>
        <authorList>
            <person name="Wylensek D."/>
            <person name="Hitch T.C.A."/>
            <person name="Clavel T."/>
        </authorList>
    </citation>
    <scope>NUCLEOTIDE SEQUENCE [LARGE SCALE GENOMIC DNA]</scope>
    <source>
        <strain evidence="9 10">Oil+RF-744-GAM-WT-6</strain>
    </source>
</reference>
<organism evidence="9 10">
    <name type="scientific">Stecheria intestinalis</name>
    <dbReference type="NCBI Taxonomy" id="2606630"/>
    <lineage>
        <taxon>Bacteria</taxon>
        <taxon>Bacillati</taxon>
        <taxon>Bacillota</taxon>
        <taxon>Erysipelotrichia</taxon>
        <taxon>Erysipelotrichales</taxon>
        <taxon>Erysipelotrichaceae</taxon>
        <taxon>Stecheria</taxon>
    </lineage>
</organism>
<dbReference type="RefSeq" id="WP_154502954.1">
    <property type="nucleotide sequence ID" value="NZ_VUMN01000004.1"/>
</dbReference>